<organism evidence="1">
    <name type="scientific">Dendroctonus ponderosae</name>
    <name type="common">Mountain pine beetle</name>
    <dbReference type="NCBI Taxonomy" id="77166"/>
    <lineage>
        <taxon>Eukaryota</taxon>
        <taxon>Metazoa</taxon>
        <taxon>Ecdysozoa</taxon>
        <taxon>Arthropoda</taxon>
        <taxon>Hexapoda</taxon>
        <taxon>Insecta</taxon>
        <taxon>Pterygota</taxon>
        <taxon>Neoptera</taxon>
        <taxon>Endopterygota</taxon>
        <taxon>Coleoptera</taxon>
        <taxon>Polyphaga</taxon>
        <taxon>Cucujiformia</taxon>
        <taxon>Curculionidae</taxon>
        <taxon>Scolytinae</taxon>
        <taxon>Dendroctonus</taxon>
    </lineage>
</organism>
<sequence>MVHFPQSPHIYQNCIVRNREAKPNSSLI</sequence>
<dbReference type="AlphaFoldDB" id="N6UGW3"/>
<dbReference type="HOGENOM" id="CLU_3413304_0_0_1"/>
<name>N6UGW3_DENPD</name>
<protein>
    <submittedName>
        <fullName evidence="1">Uncharacterized protein</fullName>
    </submittedName>
</protein>
<reference evidence="1" key="1">
    <citation type="journal article" date="2013" name="Genome Biol.">
        <title>Draft genome of the mountain pine beetle, Dendroctonus ponderosae Hopkins, a major forest pest.</title>
        <authorList>
            <person name="Keeling C.I."/>
            <person name="Yuen M.M."/>
            <person name="Liao N.Y."/>
            <person name="Docking T.R."/>
            <person name="Chan S.K."/>
            <person name="Taylor G.A."/>
            <person name="Palmquist D.L."/>
            <person name="Jackman S.D."/>
            <person name="Nguyen A."/>
            <person name="Li M."/>
            <person name="Henderson H."/>
            <person name="Janes J.K."/>
            <person name="Zhao Y."/>
            <person name="Pandoh P."/>
            <person name="Moore R."/>
            <person name="Sperling F.A."/>
            <person name="Huber D.P."/>
            <person name="Birol I."/>
            <person name="Jones S.J."/>
            <person name="Bohlmann J."/>
        </authorList>
    </citation>
    <scope>NUCLEOTIDE SEQUENCE</scope>
</reference>
<dbReference type="EMBL" id="KB740285">
    <property type="protein sequence ID" value="ENN80965.1"/>
    <property type="molecule type" value="Genomic_DNA"/>
</dbReference>
<feature type="non-terminal residue" evidence="1">
    <location>
        <position position="1"/>
    </location>
</feature>
<accession>N6UGW3</accession>
<proteinExistence type="predicted"/>
<evidence type="ECO:0000313" key="1">
    <source>
        <dbReference type="EMBL" id="ENN80965.1"/>
    </source>
</evidence>
<gene>
    <name evidence="1" type="ORF">YQE_02624</name>
</gene>